<dbReference type="Gene3D" id="1.10.10.60">
    <property type="entry name" value="Homeodomain-like"/>
    <property type="match status" value="2"/>
</dbReference>
<dbReference type="InterPro" id="IPR018062">
    <property type="entry name" value="HTH_AraC-typ_CS"/>
</dbReference>
<sequence>MNAFLPPRSDPLSDFLRVADAQLTVAGGFSAGGDWSLRFPPPAHLKFFALVKGECWLQIDSEVEPVRIKEGDVFILCSRCSFVLASDLGLTPLDAMQVFSGEAGERTATLGNGEDCIQLGGHVRLDPTSEELAFRLLPPVMQVHAGSQQAGRLKWLLDQIVEERTQWRPGVGLVSAQLTQLLFVQTMRAYLEAADALPCGWLRAASDKRLAPVLGLMHNEPGRAWQLGELAKAAGMSRTSFAVHFKSITGMPPLGYLSQWRMVLAQQALRRRDVTLAELAAELGFASESAFSNAFKRITGSAPRHYRNQWRNTAQ</sequence>
<dbReference type="GO" id="GO:0009893">
    <property type="term" value="P:positive regulation of metabolic process"/>
    <property type="evidence" value="ECO:0007669"/>
    <property type="project" value="UniProtKB-ARBA"/>
</dbReference>
<dbReference type="PROSITE" id="PS00041">
    <property type="entry name" value="HTH_ARAC_FAMILY_1"/>
    <property type="match status" value="1"/>
</dbReference>
<comment type="caution">
    <text evidence="7">The sequence shown here is derived from an EMBL/GenBank/DDBJ whole genome shotgun (WGS) entry which is preliminary data.</text>
</comment>
<keyword evidence="4" id="KW-0804">Transcription</keyword>
<evidence type="ECO:0000313" key="7">
    <source>
        <dbReference type="EMBL" id="MBB4865734.1"/>
    </source>
</evidence>
<feature type="domain" description="HTH araC/xylS-type" evidence="6">
    <location>
        <begin position="211"/>
        <end position="309"/>
    </location>
</feature>
<evidence type="ECO:0000259" key="6">
    <source>
        <dbReference type="PROSITE" id="PS01124"/>
    </source>
</evidence>
<evidence type="ECO:0000256" key="1">
    <source>
        <dbReference type="ARBA" id="ARBA00004496"/>
    </source>
</evidence>
<organism evidence="7 8">
    <name type="scientific">Pseudomonas nitroreducens</name>
    <dbReference type="NCBI Taxonomy" id="46680"/>
    <lineage>
        <taxon>Bacteria</taxon>
        <taxon>Pseudomonadati</taxon>
        <taxon>Pseudomonadota</taxon>
        <taxon>Gammaproteobacteria</taxon>
        <taxon>Pseudomonadales</taxon>
        <taxon>Pseudomonadaceae</taxon>
        <taxon>Pseudomonas</taxon>
    </lineage>
</organism>
<dbReference type="InterPro" id="IPR032783">
    <property type="entry name" value="AraC_lig"/>
</dbReference>
<dbReference type="RefSeq" id="WP_184593539.1">
    <property type="nucleotide sequence ID" value="NZ_JACHLI010000021.1"/>
</dbReference>
<accession>A0A7W7KNR4</accession>
<evidence type="ECO:0000256" key="2">
    <source>
        <dbReference type="ARBA" id="ARBA00023015"/>
    </source>
</evidence>
<comment type="subcellular location">
    <subcellularLocation>
        <location evidence="1">Cytoplasm</location>
    </subcellularLocation>
</comment>
<dbReference type="InterPro" id="IPR018060">
    <property type="entry name" value="HTH_AraC"/>
</dbReference>
<dbReference type="GO" id="GO:0005737">
    <property type="term" value="C:cytoplasm"/>
    <property type="evidence" value="ECO:0007669"/>
    <property type="project" value="UniProtKB-SubCell"/>
</dbReference>
<dbReference type="PANTHER" id="PTHR46796">
    <property type="entry name" value="HTH-TYPE TRANSCRIPTIONAL ACTIVATOR RHAS-RELATED"/>
    <property type="match status" value="1"/>
</dbReference>
<dbReference type="Proteomes" id="UP000566995">
    <property type="component" value="Unassembled WGS sequence"/>
</dbReference>
<dbReference type="SUPFAM" id="SSF46689">
    <property type="entry name" value="Homeodomain-like"/>
    <property type="match status" value="2"/>
</dbReference>
<dbReference type="PANTHER" id="PTHR46796:SF7">
    <property type="entry name" value="ARAC FAMILY TRANSCRIPTIONAL REGULATOR"/>
    <property type="match status" value="1"/>
</dbReference>
<dbReference type="GO" id="GO:0003700">
    <property type="term" value="F:DNA-binding transcription factor activity"/>
    <property type="evidence" value="ECO:0007669"/>
    <property type="project" value="InterPro"/>
</dbReference>
<evidence type="ECO:0000256" key="5">
    <source>
        <dbReference type="ARBA" id="ARBA00037345"/>
    </source>
</evidence>
<protein>
    <submittedName>
        <fullName evidence="7">AraC-like DNA-binding protein/uncharacterized cupin superfamily protein</fullName>
    </submittedName>
</protein>
<dbReference type="GO" id="GO:0043565">
    <property type="term" value="F:sequence-specific DNA binding"/>
    <property type="evidence" value="ECO:0007669"/>
    <property type="project" value="InterPro"/>
</dbReference>
<keyword evidence="2" id="KW-0805">Transcription regulation</keyword>
<name>A0A7W7KNR4_PSENT</name>
<evidence type="ECO:0000256" key="3">
    <source>
        <dbReference type="ARBA" id="ARBA00023125"/>
    </source>
</evidence>
<dbReference type="SMART" id="SM00342">
    <property type="entry name" value="HTH_ARAC"/>
    <property type="match status" value="1"/>
</dbReference>
<dbReference type="InterPro" id="IPR020449">
    <property type="entry name" value="Tscrpt_reg_AraC-type_HTH"/>
</dbReference>
<proteinExistence type="predicted"/>
<comment type="function">
    <text evidence="5">Regulatory protein of the TOL plasmid xyl operons. XylS activates the xylXYZLTEGFJQKIH operon required for the degradation of toluene, m-xylene and p-xylene.</text>
</comment>
<dbReference type="EMBL" id="JACHLI010000021">
    <property type="protein sequence ID" value="MBB4865734.1"/>
    <property type="molecule type" value="Genomic_DNA"/>
</dbReference>
<gene>
    <name evidence="7" type="ORF">HNP46_004635</name>
</gene>
<dbReference type="Pfam" id="PF12833">
    <property type="entry name" value="HTH_18"/>
    <property type="match status" value="1"/>
</dbReference>
<evidence type="ECO:0000313" key="8">
    <source>
        <dbReference type="Proteomes" id="UP000566995"/>
    </source>
</evidence>
<dbReference type="InterPro" id="IPR009057">
    <property type="entry name" value="Homeodomain-like_sf"/>
</dbReference>
<dbReference type="Pfam" id="PF12852">
    <property type="entry name" value="Cupin_6"/>
    <property type="match status" value="1"/>
</dbReference>
<keyword evidence="3 7" id="KW-0238">DNA-binding</keyword>
<dbReference type="PRINTS" id="PR00032">
    <property type="entry name" value="HTHARAC"/>
</dbReference>
<evidence type="ECO:0000256" key="4">
    <source>
        <dbReference type="ARBA" id="ARBA00023163"/>
    </source>
</evidence>
<reference evidence="7 8" key="1">
    <citation type="submission" date="2020-08" db="EMBL/GenBank/DDBJ databases">
        <title>Functional genomics of gut bacteria from endangered species of beetles.</title>
        <authorList>
            <person name="Carlos-Shanley C."/>
        </authorList>
    </citation>
    <scope>NUCLEOTIDE SEQUENCE [LARGE SCALE GENOMIC DNA]</scope>
    <source>
        <strain evidence="7 8">S00179</strain>
    </source>
</reference>
<dbReference type="PROSITE" id="PS01124">
    <property type="entry name" value="HTH_ARAC_FAMILY_2"/>
    <property type="match status" value="1"/>
</dbReference>
<dbReference type="AlphaFoldDB" id="A0A7W7KNR4"/>
<dbReference type="InterPro" id="IPR050204">
    <property type="entry name" value="AraC_XylS_family_regulators"/>
</dbReference>